<evidence type="ECO:0000313" key="11">
    <source>
        <dbReference type="EMBL" id="OJA17096.1"/>
    </source>
</evidence>
<dbReference type="PANTHER" id="PTHR24223">
    <property type="entry name" value="ATP-BINDING CASSETTE SUB-FAMILY C"/>
    <property type="match status" value="1"/>
</dbReference>
<dbReference type="GO" id="GO:0005524">
    <property type="term" value="F:ATP binding"/>
    <property type="evidence" value="ECO:0007669"/>
    <property type="project" value="UniProtKB-KW"/>
</dbReference>
<name>A0A1J8QUI1_9AGAM</name>
<evidence type="ECO:0000256" key="8">
    <source>
        <dbReference type="ARBA" id="ARBA00023136"/>
    </source>
</evidence>
<evidence type="ECO:0000256" key="6">
    <source>
        <dbReference type="ARBA" id="ARBA00022840"/>
    </source>
</evidence>
<gene>
    <name evidence="11" type="ORF">AZE42_12735</name>
</gene>
<evidence type="ECO:0000256" key="5">
    <source>
        <dbReference type="ARBA" id="ARBA00022741"/>
    </source>
</evidence>
<protein>
    <recommendedName>
        <fullName evidence="10">ABC transmembrane type-1 domain-containing protein</fullName>
    </recommendedName>
</protein>
<keyword evidence="12" id="KW-1185">Reference proteome</keyword>
<dbReference type="GO" id="GO:0016020">
    <property type="term" value="C:membrane"/>
    <property type="evidence" value="ECO:0007669"/>
    <property type="project" value="UniProtKB-SubCell"/>
</dbReference>
<dbReference type="PANTHER" id="PTHR24223:SF456">
    <property type="entry name" value="MULTIDRUG RESISTANCE-ASSOCIATED PROTEIN LETHAL(2)03659"/>
    <property type="match status" value="1"/>
</dbReference>
<keyword evidence="8 9" id="KW-0472">Membrane</keyword>
<evidence type="ECO:0000256" key="1">
    <source>
        <dbReference type="ARBA" id="ARBA00004141"/>
    </source>
</evidence>
<proteinExistence type="inferred from homology"/>
<keyword evidence="6" id="KW-0067">ATP-binding</keyword>
<dbReference type="GO" id="GO:0140359">
    <property type="term" value="F:ABC-type transporter activity"/>
    <property type="evidence" value="ECO:0007669"/>
    <property type="project" value="InterPro"/>
</dbReference>
<feature type="domain" description="ABC transmembrane type-1" evidence="10">
    <location>
        <begin position="1"/>
        <end position="130"/>
    </location>
</feature>
<comment type="subcellular location">
    <subcellularLocation>
        <location evidence="1">Membrane</location>
        <topology evidence="1">Multi-pass membrane protein</topology>
    </subcellularLocation>
</comment>
<keyword evidence="3" id="KW-0813">Transport</keyword>
<keyword evidence="7 9" id="KW-1133">Transmembrane helix</keyword>
<dbReference type="InterPro" id="IPR050173">
    <property type="entry name" value="ABC_transporter_C-like"/>
</dbReference>
<dbReference type="EMBL" id="LVVM01002174">
    <property type="protein sequence ID" value="OJA17096.1"/>
    <property type="molecule type" value="Genomic_DNA"/>
</dbReference>
<dbReference type="InterPro" id="IPR036640">
    <property type="entry name" value="ABC1_TM_sf"/>
</dbReference>
<comment type="caution">
    <text evidence="11">The sequence shown here is derived from an EMBL/GenBank/DDBJ whole genome shotgun (WGS) entry which is preliminary data.</text>
</comment>
<comment type="similarity">
    <text evidence="2">Belongs to the ABC transporter superfamily. ABCC family. Conjugate transporter (TC 3.A.1.208) subfamily.</text>
</comment>
<dbReference type="SUPFAM" id="SSF90123">
    <property type="entry name" value="ABC transporter transmembrane region"/>
    <property type="match status" value="1"/>
</dbReference>
<sequence>MPNQTYGVKRLFALRMKSMLWTDKRSKLLQELLSGIRVIKFFSWEVPFLKRISEYRQNEMAYIRTLLLMRAAMSAFAISLPALASVLAFVTYSLTGHSLSAANIFSSLTLFQLVRIPLMFLPLSLSSIADAATASDRLRNIFEAETIGETLVANGEMDVAVRAEGASFTWDSPPLRPEDPKKKSK</sequence>
<feature type="non-terminal residue" evidence="11">
    <location>
        <position position="185"/>
    </location>
</feature>
<dbReference type="OrthoDB" id="6500128at2759"/>
<dbReference type="STRING" id="180088.A0A1J8QUI1"/>
<evidence type="ECO:0000256" key="4">
    <source>
        <dbReference type="ARBA" id="ARBA00022692"/>
    </source>
</evidence>
<evidence type="ECO:0000256" key="7">
    <source>
        <dbReference type="ARBA" id="ARBA00022989"/>
    </source>
</evidence>
<keyword evidence="4 9" id="KW-0812">Transmembrane</keyword>
<evidence type="ECO:0000256" key="9">
    <source>
        <dbReference type="SAM" id="Phobius"/>
    </source>
</evidence>
<dbReference type="Proteomes" id="UP000183567">
    <property type="component" value="Unassembled WGS sequence"/>
</dbReference>
<dbReference type="Pfam" id="PF00664">
    <property type="entry name" value="ABC_membrane"/>
    <property type="match status" value="1"/>
</dbReference>
<reference evidence="11 12" key="1">
    <citation type="submission" date="2016-03" db="EMBL/GenBank/DDBJ databases">
        <title>Comparative genomics of the ectomycorrhizal sister species Rhizopogon vinicolor and Rhizopogon vesiculosus (Basidiomycota: Boletales) reveals a divergence of the mating type B locus.</title>
        <authorList>
            <person name="Mujic A.B."/>
            <person name="Kuo A."/>
            <person name="Tritt A."/>
            <person name="Lipzen A."/>
            <person name="Chen C."/>
            <person name="Johnson J."/>
            <person name="Sharma A."/>
            <person name="Barry K."/>
            <person name="Grigoriev I.V."/>
            <person name="Spatafora J.W."/>
        </authorList>
    </citation>
    <scope>NUCLEOTIDE SEQUENCE [LARGE SCALE GENOMIC DNA]</scope>
    <source>
        <strain evidence="11 12">AM-OR11-056</strain>
    </source>
</reference>
<dbReference type="PROSITE" id="PS50929">
    <property type="entry name" value="ABC_TM1F"/>
    <property type="match status" value="1"/>
</dbReference>
<keyword evidence="5" id="KW-0547">Nucleotide-binding</keyword>
<feature type="transmembrane region" description="Helical" evidence="9">
    <location>
        <begin position="104"/>
        <end position="129"/>
    </location>
</feature>
<evidence type="ECO:0000313" key="12">
    <source>
        <dbReference type="Proteomes" id="UP000183567"/>
    </source>
</evidence>
<evidence type="ECO:0000256" key="3">
    <source>
        <dbReference type="ARBA" id="ARBA00022448"/>
    </source>
</evidence>
<organism evidence="11 12">
    <name type="scientific">Rhizopogon vesiculosus</name>
    <dbReference type="NCBI Taxonomy" id="180088"/>
    <lineage>
        <taxon>Eukaryota</taxon>
        <taxon>Fungi</taxon>
        <taxon>Dikarya</taxon>
        <taxon>Basidiomycota</taxon>
        <taxon>Agaricomycotina</taxon>
        <taxon>Agaricomycetes</taxon>
        <taxon>Agaricomycetidae</taxon>
        <taxon>Boletales</taxon>
        <taxon>Suillineae</taxon>
        <taxon>Rhizopogonaceae</taxon>
        <taxon>Rhizopogon</taxon>
    </lineage>
</organism>
<dbReference type="Gene3D" id="1.20.1560.10">
    <property type="entry name" value="ABC transporter type 1, transmembrane domain"/>
    <property type="match status" value="1"/>
</dbReference>
<feature type="transmembrane region" description="Helical" evidence="9">
    <location>
        <begin position="67"/>
        <end position="92"/>
    </location>
</feature>
<dbReference type="AlphaFoldDB" id="A0A1J8QUI1"/>
<evidence type="ECO:0000256" key="2">
    <source>
        <dbReference type="ARBA" id="ARBA00009726"/>
    </source>
</evidence>
<evidence type="ECO:0000259" key="10">
    <source>
        <dbReference type="PROSITE" id="PS50929"/>
    </source>
</evidence>
<accession>A0A1J8QUI1</accession>
<dbReference type="InterPro" id="IPR011527">
    <property type="entry name" value="ABC1_TM_dom"/>
</dbReference>